<evidence type="ECO:0000256" key="1">
    <source>
        <dbReference type="ARBA" id="ARBA00004651"/>
    </source>
</evidence>
<feature type="transmembrane region" description="Helical" evidence="10">
    <location>
        <begin position="228"/>
        <end position="245"/>
    </location>
</feature>
<dbReference type="SUPFAM" id="SSF53850">
    <property type="entry name" value="Periplasmic binding protein-like II"/>
    <property type="match status" value="1"/>
</dbReference>
<dbReference type="Gene3D" id="1.10.3720.10">
    <property type="entry name" value="MetI-like"/>
    <property type="match status" value="1"/>
</dbReference>
<dbReference type="Pfam" id="PF00528">
    <property type="entry name" value="BPD_transp_1"/>
    <property type="match status" value="1"/>
</dbReference>
<sequence length="524" mass="57528">MQQKHMATFWTSYINLFHERSDLLIRAFWEHIQLSLASLLIAVAIGVPLGILLTRYKRISEWVIGTAAVLQTIPSLALLGFLVLFVGIGTTPAIIALTAYALLPILRNTYTGIKGIDPSLIEAAKGMGMNSYRRLLKVELPIAMPTVMAGIRTSMVLIVGTATLAALVGGGGLGQIIMTGIQRTSNEYILFGALPAALLALALDFVLRFSEKRAAHAQGTTYKPLASVLLVAIAIVAISPIASFIQSDEPDLVIGGKLGPEPPILANMYKHLIEQDTDLTVEVVAPLGETSVNFNALRVGDIDLYPEFTGTVLSDLLGTEDFSYHEQTSYEQARDGLLAEYGDVLLEPMAFQNTYALAMPREQAEQLNIKKISDLSPYATKLHVGFSFEFMDRQDGYLGFEEAYGFSFEHVTSIDVSTRYQAIANESIEVSDVFSTDPQLVQYDMVVLKDDQSLFPPYQAAPLVSKKAIEEYPELESILNQLAGLGSVEEISELNYRVDINDEDPYQVAGEFLQEKGLLKDEKE</sequence>
<dbReference type="CDD" id="cd06261">
    <property type="entry name" value="TM_PBP2"/>
    <property type="match status" value="1"/>
</dbReference>
<evidence type="ECO:0000259" key="11">
    <source>
        <dbReference type="PROSITE" id="PS50928"/>
    </source>
</evidence>
<feature type="transmembrane region" description="Helical" evidence="10">
    <location>
        <begin position="34"/>
        <end position="56"/>
    </location>
</feature>
<evidence type="ECO:0000256" key="6">
    <source>
        <dbReference type="ARBA" id="ARBA00022989"/>
    </source>
</evidence>
<dbReference type="GO" id="GO:0043190">
    <property type="term" value="C:ATP-binding cassette (ABC) transporter complex"/>
    <property type="evidence" value="ECO:0007669"/>
    <property type="project" value="InterPro"/>
</dbReference>
<name>A0A268P696_SHOCL</name>
<evidence type="ECO:0000313" key="12">
    <source>
        <dbReference type="EMBL" id="PAE90790.1"/>
    </source>
</evidence>
<dbReference type="Pfam" id="PF04069">
    <property type="entry name" value="OpuAC"/>
    <property type="match status" value="1"/>
</dbReference>
<proteinExistence type="inferred from homology"/>
<evidence type="ECO:0000256" key="2">
    <source>
        <dbReference type="ARBA" id="ARBA00007069"/>
    </source>
</evidence>
<keyword evidence="4 10" id="KW-0812">Transmembrane</keyword>
<dbReference type="Gene3D" id="3.40.190.10">
    <property type="entry name" value="Periplasmic binding protein-like II"/>
    <property type="match status" value="1"/>
</dbReference>
<organism evidence="12 13">
    <name type="scientific">Shouchella clausii</name>
    <name type="common">Alkalihalobacillus clausii</name>
    <dbReference type="NCBI Taxonomy" id="79880"/>
    <lineage>
        <taxon>Bacteria</taxon>
        <taxon>Bacillati</taxon>
        <taxon>Bacillota</taxon>
        <taxon>Bacilli</taxon>
        <taxon>Bacillales</taxon>
        <taxon>Bacillaceae</taxon>
        <taxon>Shouchella</taxon>
    </lineage>
</organism>
<comment type="similarity">
    <text evidence="9">In the N-terminal section; belongs to the binding-protein-dependent transport system permease family.</text>
</comment>
<evidence type="ECO:0000256" key="5">
    <source>
        <dbReference type="ARBA" id="ARBA00022970"/>
    </source>
</evidence>
<feature type="transmembrane region" description="Helical" evidence="10">
    <location>
        <begin position="76"/>
        <end position="103"/>
    </location>
</feature>
<dbReference type="PANTHER" id="PTHR30177:SF4">
    <property type="entry name" value="OSMOPROTECTANT IMPORT PERMEASE PROTEIN OSMW"/>
    <property type="match status" value="1"/>
</dbReference>
<keyword evidence="5" id="KW-0029">Amino-acid transport</keyword>
<dbReference type="InterPro" id="IPR007210">
    <property type="entry name" value="ABC_Gly_betaine_transp_sub-bd"/>
</dbReference>
<evidence type="ECO:0000256" key="4">
    <source>
        <dbReference type="ARBA" id="ARBA00022692"/>
    </source>
</evidence>
<comment type="similarity">
    <text evidence="2">Belongs to the binding-protein-dependent transport system permease family. CysTW subfamily.</text>
</comment>
<evidence type="ECO:0000256" key="9">
    <source>
        <dbReference type="ARBA" id="ARBA00035652"/>
    </source>
</evidence>
<dbReference type="GO" id="GO:0022857">
    <property type="term" value="F:transmembrane transporter activity"/>
    <property type="evidence" value="ECO:0007669"/>
    <property type="project" value="InterPro"/>
</dbReference>
<evidence type="ECO:0000313" key="13">
    <source>
        <dbReference type="Proteomes" id="UP000216207"/>
    </source>
</evidence>
<dbReference type="Gene3D" id="3.40.190.120">
    <property type="entry name" value="Osmoprotection protein (prox), domain 2"/>
    <property type="match status" value="1"/>
</dbReference>
<keyword evidence="6 10" id="KW-1133">Transmembrane helix</keyword>
<dbReference type="EMBL" id="NPCC01000004">
    <property type="protein sequence ID" value="PAE90790.1"/>
    <property type="molecule type" value="Genomic_DNA"/>
</dbReference>
<dbReference type="CDD" id="cd13610">
    <property type="entry name" value="PBP2_ChoS"/>
    <property type="match status" value="1"/>
</dbReference>
<protein>
    <submittedName>
        <fullName evidence="12">Glycine/betaine ABC transporter permease</fullName>
    </submittedName>
</protein>
<dbReference type="FunFam" id="1.10.3720.10:FF:000001">
    <property type="entry name" value="Glycine betaine ABC transporter, permease"/>
    <property type="match status" value="1"/>
</dbReference>
<dbReference type="GO" id="GO:0006865">
    <property type="term" value="P:amino acid transport"/>
    <property type="evidence" value="ECO:0007669"/>
    <property type="project" value="UniProtKB-KW"/>
</dbReference>
<evidence type="ECO:0000256" key="3">
    <source>
        <dbReference type="ARBA" id="ARBA00022448"/>
    </source>
</evidence>
<dbReference type="InterPro" id="IPR058089">
    <property type="entry name" value="EgtUBC_SBD"/>
</dbReference>
<dbReference type="InterPro" id="IPR051204">
    <property type="entry name" value="ABC_transp_perm/SBD"/>
</dbReference>
<comment type="similarity">
    <text evidence="8">In the C-terminal section; belongs to the OsmX family.</text>
</comment>
<dbReference type="PANTHER" id="PTHR30177">
    <property type="entry name" value="GLYCINE BETAINE/L-PROLINE TRANSPORT SYSTEM PERMEASE PROTEIN PROW"/>
    <property type="match status" value="1"/>
</dbReference>
<evidence type="ECO:0000256" key="7">
    <source>
        <dbReference type="ARBA" id="ARBA00023136"/>
    </source>
</evidence>
<reference evidence="12 13" key="1">
    <citation type="submission" date="2017-07" db="EMBL/GenBank/DDBJ databases">
        <title>Isolation and whole genome analysis of endospore-forming bacteria from heroin.</title>
        <authorList>
            <person name="Kalinowski J."/>
            <person name="Ahrens B."/>
            <person name="Al-Dilaimi A."/>
            <person name="Winkler A."/>
            <person name="Wibberg D."/>
            <person name="Schleenbecker U."/>
            <person name="Ruckert C."/>
            <person name="Wolfel R."/>
            <person name="Grass G."/>
        </authorList>
    </citation>
    <scope>NUCLEOTIDE SEQUENCE [LARGE SCALE GENOMIC DNA]</scope>
    <source>
        <strain evidence="12 13">7539</strain>
    </source>
</reference>
<feature type="domain" description="ABC transmembrane type-1" evidence="11">
    <location>
        <begin position="28"/>
        <end position="207"/>
    </location>
</feature>
<dbReference type="AlphaFoldDB" id="A0A268P696"/>
<keyword evidence="7 10" id="KW-0472">Membrane</keyword>
<dbReference type="Proteomes" id="UP000216207">
    <property type="component" value="Unassembled WGS sequence"/>
</dbReference>
<evidence type="ECO:0000256" key="10">
    <source>
        <dbReference type="RuleBase" id="RU363032"/>
    </source>
</evidence>
<accession>A0A268P696</accession>
<dbReference type="GO" id="GO:0031460">
    <property type="term" value="P:glycine betaine transport"/>
    <property type="evidence" value="ECO:0007669"/>
    <property type="project" value="TreeGrafter"/>
</dbReference>
<comment type="subcellular location">
    <subcellularLocation>
        <location evidence="1 10">Cell membrane</location>
        <topology evidence="1 10">Multi-pass membrane protein</topology>
    </subcellularLocation>
</comment>
<dbReference type="SUPFAM" id="SSF161098">
    <property type="entry name" value="MetI-like"/>
    <property type="match status" value="1"/>
</dbReference>
<dbReference type="InterPro" id="IPR000515">
    <property type="entry name" value="MetI-like"/>
</dbReference>
<evidence type="ECO:0000256" key="8">
    <source>
        <dbReference type="ARBA" id="ARBA00035642"/>
    </source>
</evidence>
<comment type="caution">
    <text evidence="12">The sequence shown here is derived from an EMBL/GenBank/DDBJ whole genome shotgun (WGS) entry which is preliminary data.</text>
</comment>
<feature type="transmembrane region" description="Helical" evidence="10">
    <location>
        <begin position="188"/>
        <end position="207"/>
    </location>
</feature>
<dbReference type="PROSITE" id="PS50928">
    <property type="entry name" value="ABC_TM1"/>
    <property type="match status" value="1"/>
</dbReference>
<feature type="transmembrane region" description="Helical" evidence="10">
    <location>
        <begin position="142"/>
        <end position="168"/>
    </location>
</feature>
<dbReference type="InterPro" id="IPR035906">
    <property type="entry name" value="MetI-like_sf"/>
</dbReference>
<keyword evidence="3 10" id="KW-0813">Transport</keyword>
<gene>
    <name evidence="12" type="ORF">CHH72_02615</name>
</gene>